<keyword evidence="4" id="KW-0418">Kinase</keyword>
<feature type="modified residue" description="4-aspartylphosphate" evidence="1">
    <location>
        <position position="415"/>
    </location>
</feature>
<dbReference type="GO" id="GO:0005524">
    <property type="term" value="F:ATP binding"/>
    <property type="evidence" value="ECO:0007669"/>
    <property type="project" value="InterPro"/>
</dbReference>
<name>A0A5C1AIX5_9BACT</name>
<evidence type="ECO:0000313" key="5">
    <source>
        <dbReference type="Proteomes" id="UP000324974"/>
    </source>
</evidence>
<dbReference type="Gene3D" id="3.40.50.2300">
    <property type="match status" value="1"/>
</dbReference>
<evidence type="ECO:0000313" key="4">
    <source>
        <dbReference type="EMBL" id="QEL18097.1"/>
    </source>
</evidence>
<proteinExistence type="predicted"/>
<dbReference type="InterPro" id="IPR011009">
    <property type="entry name" value="Kinase-like_dom_sf"/>
</dbReference>
<keyword evidence="5" id="KW-1185">Reference proteome</keyword>
<dbReference type="SUPFAM" id="SSF56112">
    <property type="entry name" value="Protein kinase-like (PK-like)"/>
    <property type="match status" value="1"/>
</dbReference>
<dbReference type="InterPro" id="IPR008271">
    <property type="entry name" value="Ser/Thr_kinase_AS"/>
</dbReference>
<dbReference type="EMBL" id="CP042425">
    <property type="protein sequence ID" value="QEL18097.1"/>
    <property type="molecule type" value="Genomic_DNA"/>
</dbReference>
<dbReference type="PROSITE" id="PS00108">
    <property type="entry name" value="PROTEIN_KINASE_ST"/>
    <property type="match status" value="1"/>
</dbReference>
<evidence type="ECO:0000259" key="3">
    <source>
        <dbReference type="PROSITE" id="PS50110"/>
    </source>
</evidence>
<dbReference type="GO" id="GO:0000160">
    <property type="term" value="P:phosphorelay signal transduction system"/>
    <property type="evidence" value="ECO:0007669"/>
    <property type="project" value="InterPro"/>
</dbReference>
<dbReference type="PROSITE" id="PS50110">
    <property type="entry name" value="RESPONSE_REGULATORY"/>
    <property type="match status" value="1"/>
</dbReference>
<evidence type="ECO:0000256" key="1">
    <source>
        <dbReference type="PROSITE-ProRule" id="PRU00169"/>
    </source>
</evidence>
<keyword evidence="1" id="KW-0597">Phosphoprotein</keyword>
<dbReference type="GO" id="GO:0005737">
    <property type="term" value="C:cytoplasm"/>
    <property type="evidence" value="ECO:0007669"/>
    <property type="project" value="TreeGrafter"/>
</dbReference>
<dbReference type="KEGG" id="lrs:PX52LOC_05111"/>
<dbReference type="RefSeq" id="WP_149112631.1">
    <property type="nucleotide sequence ID" value="NZ_CP042425.1"/>
</dbReference>
<dbReference type="OrthoDB" id="7806016at2"/>
<dbReference type="InterPro" id="IPR011006">
    <property type="entry name" value="CheY-like_superfamily"/>
</dbReference>
<evidence type="ECO:0000259" key="2">
    <source>
        <dbReference type="PROSITE" id="PS50011"/>
    </source>
</evidence>
<dbReference type="PROSITE" id="PS50011">
    <property type="entry name" value="PROTEIN_KINASE_DOM"/>
    <property type="match status" value="1"/>
</dbReference>
<dbReference type="InterPro" id="IPR045269">
    <property type="entry name" value="Atg1-like"/>
</dbReference>
<dbReference type="CDD" id="cd14014">
    <property type="entry name" value="STKc_PknB_like"/>
    <property type="match status" value="1"/>
</dbReference>
<dbReference type="InterPro" id="IPR001789">
    <property type="entry name" value="Sig_transdc_resp-reg_receiver"/>
</dbReference>
<dbReference type="Proteomes" id="UP000324974">
    <property type="component" value="Chromosome"/>
</dbReference>
<dbReference type="GO" id="GO:0004674">
    <property type="term" value="F:protein serine/threonine kinase activity"/>
    <property type="evidence" value="ECO:0007669"/>
    <property type="project" value="UniProtKB-KW"/>
</dbReference>
<gene>
    <name evidence="4" type="ORF">PX52LOC_05111</name>
</gene>
<sequence length="498" mass="55791">MSAPTDAAEFAQLVVRVGIVDDNAAKECLYELEDRTRPPVDMAKLLERKGLITPFQSSKLVKGDMDGYILGGFRLLYKIASGSFGRVYRGDDPRTGQIVAVKVLRRRWTEDKKRVEMFEREGRIGQTMQHPNIVQILAVSKDQTTGQYFIVMEFVEGGNLRDILSIRKKLEPAEALHVIEECAAGLAYAQTRGLTHRDIKPTNILISTDKIAKLVDFGLAEISQGAALMTSKEPGHGDDEVDRTVDYAGLEKLTGSKKGDPRSDIYFLGIVLFEIMTGHALLPRTRDKQVMQMRTRYELDDTIRKLGIEYDLPGNVISLILRMCAFEPSARYQTPAMMHEGVKTVEAELKGGSAGTRSHQASGPLTIFIAEDHQKLQDVFRQQFKKLGFRVLISIDPSQALTRFKQQPYHALIIDVGTVGREGIESYEKVLREADLLHLDFAAVLIFNEDQKGFASSVREHRNGVVFVRPVTMKQLSAAIRDRLNVDGENHDEEGEAE</sequence>
<dbReference type="PANTHER" id="PTHR24348">
    <property type="entry name" value="SERINE/THREONINE-PROTEIN KINASE UNC-51-RELATED"/>
    <property type="match status" value="1"/>
</dbReference>
<dbReference type="InterPro" id="IPR000719">
    <property type="entry name" value="Prot_kinase_dom"/>
</dbReference>
<reference evidence="5" key="1">
    <citation type="submission" date="2019-08" db="EMBL/GenBank/DDBJ databases">
        <title>Limnoglobus roseus gen. nov., sp. nov., a novel freshwater planctomycete with a giant genome from the family Gemmataceae.</title>
        <authorList>
            <person name="Kulichevskaya I.S."/>
            <person name="Naumoff D.G."/>
            <person name="Miroshnikov K."/>
            <person name="Ivanova A."/>
            <person name="Philippov D.A."/>
            <person name="Hakobyan A."/>
            <person name="Rijpstra I.C."/>
            <person name="Sinninghe Damste J.S."/>
            <person name="Liesack W."/>
            <person name="Dedysh S.N."/>
        </authorList>
    </citation>
    <scope>NUCLEOTIDE SEQUENCE [LARGE SCALE GENOMIC DNA]</scope>
    <source>
        <strain evidence="5">PX52</strain>
    </source>
</reference>
<accession>A0A5C1AIX5</accession>
<keyword evidence="4" id="KW-0808">Transferase</keyword>
<keyword evidence="4" id="KW-0723">Serine/threonine-protein kinase</keyword>
<feature type="domain" description="Protein kinase" evidence="2">
    <location>
        <begin position="73"/>
        <end position="342"/>
    </location>
</feature>
<dbReference type="SUPFAM" id="SSF52172">
    <property type="entry name" value="CheY-like"/>
    <property type="match status" value="1"/>
</dbReference>
<organism evidence="4 5">
    <name type="scientific">Limnoglobus roseus</name>
    <dbReference type="NCBI Taxonomy" id="2598579"/>
    <lineage>
        <taxon>Bacteria</taxon>
        <taxon>Pseudomonadati</taxon>
        <taxon>Planctomycetota</taxon>
        <taxon>Planctomycetia</taxon>
        <taxon>Gemmatales</taxon>
        <taxon>Gemmataceae</taxon>
        <taxon>Limnoglobus</taxon>
    </lineage>
</organism>
<dbReference type="AlphaFoldDB" id="A0A5C1AIX5"/>
<dbReference type="SMART" id="SM00220">
    <property type="entry name" value="S_TKc"/>
    <property type="match status" value="1"/>
</dbReference>
<dbReference type="Gene3D" id="1.10.510.10">
    <property type="entry name" value="Transferase(Phosphotransferase) domain 1"/>
    <property type="match status" value="1"/>
</dbReference>
<protein>
    <submittedName>
        <fullName evidence="4">Serine/threonine protein kinase</fullName>
    </submittedName>
</protein>
<dbReference type="Pfam" id="PF00069">
    <property type="entry name" value="Pkinase"/>
    <property type="match status" value="1"/>
</dbReference>
<feature type="domain" description="Response regulatory" evidence="3">
    <location>
        <begin position="366"/>
        <end position="484"/>
    </location>
</feature>